<dbReference type="InterPro" id="IPR000305">
    <property type="entry name" value="GIY-YIG_endonuc"/>
</dbReference>
<dbReference type="GO" id="GO:0004519">
    <property type="term" value="F:endonuclease activity"/>
    <property type="evidence" value="ECO:0007669"/>
    <property type="project" value="UniProtKB-KW"/>
</dbReference>
<dbReference type="Gene3D" id="3.40.1440.10">
    <property type="entry name" value="GIY-YIG endonuclease"/>
    <property type="match status" value="1"/>
</dbReference>
<protein>
    <submittedName>
        <fullName evidence="2">Putative site-specific DNA endonuclease</fullName>
    </submittedName>
</protein>
<dbReference type="PROSITE" id="PS50164">
    <property type="entry name" value="GIY_YIG"/>
    <property type="match status" value="1"/>
</dbReference>
<sequence length="211" mass="24734">YPGIYEILDIQNNKSYYGEAENLILRFRSHWEWLSKKNHHNKSLQQASLQLPIHNFKFIVLHVGPEWSEKNLRVHCEKQYIKANAHRCYNNDNFITTMKLAPRTNKPLMYGDMHFTSTRKAAETLGISRVQILRDLADPNKPHVYYLTNQEQLYGEISLFGQKNSSPSVLFRSYKECVEAGFATTRQNAYRKIKRGEPGWRYAHSDENGKP</sequence>
<dbReference type="SUPFAM" id="SSF82771">
    <property type="entry name" value="GIY-YIG endonuclease"/>
    <property type="match status" value="1"/>
</dbReference>
<dbReference type="EMBL" id="JX977846">
    <property type="protein sequence ID" value="AFY64393.1"/>
    <property type="molecule type" value="Genomic_DNA"/>
</dbReference>
<dbReference type="Pfam" id="PF01541">
    <property type="entry name" value="GIY-YIG"/>
    <property type="match status" value="1"/>
</dbReference>
<name>M9P8D3_9CHLO</name>
<organism evidence="2">
    <name type="scientific">Pleodorina starrii</name>
    <dbReference type="NCBI Taxonomy" id="330485"/>
    <lineage>
        <taxon>Eukaryota</taxon>
        <taxon>Viridiplantae</taxon>
        <taxon>Chlorophyta</taxon>
        <taxon>core chlorophytes</taxon>
        <taxon>Chlorophyceae</taxon>
        <taxon>CS clade</taxon>
        <taxon>Chlamydomonadales</taxon>
        <taxon>Volvocaceae</taxon>
        <taxon>Pleodorina</taxon>
    </lineage>
</organism>
<dbReference type="GeneID" id="15332209"/>
<accession>M9P8D3</accession>
<dbReference type="InterPro" id="IPR035901">
    <property type="entry name" value="GIY-YIG_endonuc_sf"/>
</dbReference>
<geneLocation type="plastid" evidence="2"/>
<reference evidence="2" key="1">
    <citation type="journal article" date="2013" name="Mol. Biol. Evol.">
        <title>Organelle genome complexity scales positively with organism size in volvocine green algae.</title>
        <authorList>
            <person name="Smith D.R."/>
            <person name="Hamaji T."/>
            <person name="Olson B.J."/>
            <person name="Durand P.M."/>
            <person name="Ferris P."/>
            <person name="Michod R.E."/>
            <person name="Featherston J."/>
            <person name="Nozaki H."/>
            <person name="Keeling P.J."/>
        </authorList>
    </citation>
    <scope>NUCLEOTIDE SEQUENCE</scope>
    <source>
        <strain evidence="2">NIES-1363</strain>
    </source>
</reference>
<keyword evidence="2" id="KW-0934">Plastid</keyword>
<keyword evidence="2" id="KW-0255">Endonuclease</keyword>
<gene>
    <name evidence="2" type="primary">orf211</name>
</gene>
<dbReference type="RefSeq" id="YP_007890123.1">
    <property type="nucleotide sequence ID" value="NC_021109.1"/>
</dbReference>
<evidence type="ECO:0000313" key="2">
    <source>
        <dbReference type="EMBL" id="AFY64393.1"/>
    </source>
</evidence>
<proteinExistence type="predicted"/>
<keyword evidence="2" id="KW-0540">Nuclease</keyword>
<dbReference type="AlphaFoldDB" id="M9P8D3"/>
<evidence type="ECO:0000259" key="1">
    <source>
        <dbReference type="PROSITE" id="PS50164"/>
    </source>
</evidence>
<keyword evidence="2" id="KW-0378">Hydrolase</keyword>
<feature type="domain" description="GIY-YIG" evidence="1">
    <location>
        <begin position="1"/>
        <end position="92"/>
    </location>
</feature>
<feature type="non-terminal residue" evidence="2">
    <location>
        <position position="1"/>
    </location>
</feature>